<proteinExistence type="predicted"/>
<dbReference type="InterPro" id="IPR015421">
    <property type="entry name" value="PyrdxlP-dep_Trfase_major"/>
</dbReference>
<protein>
    <recommendedName>
        <fullName evidence="1">Aminotransferase class V domain-containing protein</fullName>
    </recommendedName>
</protein>
<dbReference type="RefSeq" id="WP_018708640.1">
    <property type="nucleotide sequence ID" value="NZ_BOQT01000013.1"/>
</dbReference>
<name>A0ABQ4K8U7_9BACI</name>
<dbReference type="Gene3D" id="3.40.640.10">
    <property type="entry name" value="Type I PLP-dependent aspartate aminotransferase-like (Major domain)"/>
    <property type="match status" value="1"/>
</dbReference>
<dbReference type="InterPro" id="IPR015424">
    <property type="entry name" value="PyrdxlP-dep_Trfase"/>
</dbReference>
<organism evidence="2 3">
    <name type="scientific">Siminovitchia fordii</name>
    <dbReference type="NCBI Taxonomy" id="254759"/>
    <lineage>
        <taxon>Bacteria</taxon>
        <taxon>Bacillati</taxon>
        <taxon>Bacillota</taxon>
        <taxon>Bacilli</taxon>
        <taxon>Bacillales</taxon>
        <taxon>Bacillaceae</taxon>
        <taxon>Siminovitchia</taxon>
    </lineage>
</organism>
<dbReference type="InterPro" id="IPR000192">
    <property type="entry name" value="Aminotrans_V_dom"/>
</dbReference>
<accession>A0ABQ4K8U7</accession>
<dbReference type="SUPFAM" id="SSF53383">
    <property type="entry name" value="PLP-dependent transferases"/>
    <property type="match status" value="1"/>
</dbReference>
<sequence length="98" mass="10485">MAEDKGLSVKWIKVNPETLILNLDDLDEVINENTKLVAIGLASNAVGNINDVSTISKKAREVGVLVAVDTVHAVPHIPVDRDKLGAELHSPPLLISLC</sequence>
<feature type="domain" description="Aminotransferase class V" evidence="1">
    <location>
        <begin position="2"/>
        <end position="86"/>
    </location>
</feature>
<dbReference type="PANTHER" id="PTHR43586">
    <property type="entry name" value="CYSTEINE DESULFURASE"/>
    <property type="match status" value="1"/>
</dbReference>
<comment type="caution">
    <text evidence="2">The sequence shown here is derived from an EMBL/GenBank/DDBJ whole genome shotgun (WGS) entry which is preliminary data.</text>
</comment>
<evidence type="ECO:0000313" key="3">
    <source>
        <dbReference type="Proteomes" id="UP000680279"/>
    </source>
</evidence>
<reference evidence="2 3" key="1">
    <citation type="submission" date="2021-03" db="EMBL/GenBank/DDBJ databases">
        <title>Antimicrobial resistance genes in bacteria isolated from Japanese honey, and their potential for conferring macrolide and lincosamide resistance in the American foulbrood pathogen Paenibacillus larvae.</title>
        <authorList>
            <person name="Okamoto M."/>
            <person name="Kumagai M."/>
            <person name="Kanamori H."/>
            <person name="Takamatsu D."/>
        </authorList>
    </citation>
    <scope>NUCLEOTIDE SEQUENCE [LARGE SCALE GENOMIC DNA]</scope>
    <source>
        <strain evidence="2 3">J1TS3</strain>
    </source>
</reference>
<gene>
    <name evidence="2" type="ORF">J1TS3_32830</name>
</gene>
<evidence type="ECO:0000259" key="1">
    <source>
        <dbReference type="Pfam" id="PF00266"/>
    </source>
</evidence>
<keyword evidence="3" id="KW-1185">Reference proteome</keyword>
<dbReference type="Pfam" id="PF00266">
    <property type="entry name" value="Aminotran_5"/>
    <property type="match status" value="1"/>
</dbReference>
<evidence type="ECO:0000313" key="2">
    <source>
        <dbReference type="EMBL" id="GIN22149.1"/>
    </source>
</evidence>
<dbReference type="Proteomes" id="UP000680279">
    <property type="component" value="Unassembled WGS sequence"/>
</dbReference>
<dbReference type="EMBL" id="BOQT01000013">
    <property type="protein sequence ID" value="GIN22149.1"/>
    <property type="molecule type" value="Genomic_DNA"/>
</dbReference>